<dbReference type="GO" id="GO:0006935">
    <property type="term" value="P:chemotaxis"/>
    <property type="evidence" value="ECO:0007669"/>
    <property type="project" value="InterPro"/>
</dbReference>
<dbReference type="InterPro" id="IPR036061">
    <property type="entry name" value="CheW-like_dom_sf"/>
</dbReference>
<comment type="caution">
    <text evidence="4">The sequence shown here is derived from an EMBL/GenBank/DDBJ whole genome shotgun (WGS) entry which is preliminary data.</text>
</comment>
<evidence type="ECO:0000256" key="1">
    <source>
        <dbReference type="PROSITE-ProRule" id="PRU00169"/>
    </source>
</evidence>
<name>A0A6N7Y1Z7_9FIRM</name>
<evidence type="ECO:0000259" key="2">
    <source>
        <dbReference type="PROSITE" id="PS50110"/>
    </source>
</evidence>
<dbReference type="AlphaFoldDB" id="A0A6N7Y1Z7"/>
<protein>
    <submittedName>
        <fullName evidence="4">Chemotaxis protein CheV</fullName>
    </submittedName>
</protein>
<feature type="domain" description="Response regulatory" evidence="2">
    <location>
        <begin position="170"/>
        <end position="289"/>
    </location>
</feature>
<dbReference type="SUPFAM" id="SSF52172">
    <property type="entry name" value="CheY-like"/>
    <property type="match status" value="1"/>
</dbReference>
<dbReference type="InterPro" id="IPR011006">
    <property type="entry name" value="CheY-like_superfamily"/>
</dbReference>
<organism evidence="4 5">
    <name type="scientific">Tissierella pigra</name>
    <dbReference type="NCBI Taxonomy" id="2607614"/>
    <lineage>
        <taxon>Bacteria</taxon>
        <taxon>Bacillati</taxon>
        <taxon>Bacillota</taxon>
        <taxon>Tissierellia</taxon>
        <taxon>Tissierellales</taxon>
        <taxon>Tissierellaceae</taxon>
        <taxon>Tissierella</taxon>
    </lineage>
</organism>
<dbReference type="Proteomes" id="UP000469523">
    <property type="component" value="Unassembled WGS sequence"/>
</dbReference>
<dbReference type="PROSITE" id="PS50110">
    <property type="entry name" value="RESPONSE_REGULATORY"/>
    <property type="match status" value="1"/>
</dbReference>
<dbReference type="Gene3D" id="3.40.50.2300">
    <property type="match status" value="1"/>
</dbReference>
<dbReference type="PANTHER" id="PTHR47233">
    <property type="entry name" value="CHEMOTAXIS PROTEIN CHEV"/>
    <property type="match status" value="1"/>
</dbReference>
<evidence type="ECO:0000313" key="5">
    <source>
        <dbReference type="Proteomes" id="UP000469523"/>
    </source>
</evidence>
<sequence>MSKEILLESGTNELEIVVFNVGESILGVNVAKVESIIETLPITDVPNAHKNVKGVINYRGRVIPVINMLKALSKECQDPNEPRLLILIHINNNDFAIEVSGVEGIKRLSWQDIESPSHILISDNETPTTGVVKDNERIILMLDFEKILADIDPSLSLKESSRTRGLEGKKIVVAEDSVFLIKIVNESFIKAGAIVEKFSNGKLALDYLRQVSEDEVYCVITDIEMPVMDGLTLTREIKTNERLKSIPVILFSSIVSENLKHRGLSVGADGQITKPEIDKLISMVMEIGSQRNIKK</sequence>
<accession>A0A6N7Y1Z7</accession>
<dbReference type="InterPro" id="IPR002545">
    <property type="entry name" value="CheW-lke_dom"/>
</dbReference>
<keyword evidence="1" id="KW-0597">Phosphoprotein</keyword>
<evidence type="ECO:0000313" key="4">
    <source>
        <dbReference type="EMBL" id="MSU02040.1"/>
    </source>
</evidence>
<dbReference type="SMART" id="SM00260">
    <property type="entry name" value="CheW"/>
    <property type="match status" value="1"/>
</dbReference>
<dbReference type="PANTHER" id="PTHR47233:SF3">
    <property type="entry name" value="CHEMOTAXIS PROTEIN CHEV"/>
    <property type="match status" value="1"/>
</dbReference>
<feature type="modified residue" description="4-aspartylphosphate" evidence="1">
    <location>
        <position position="222"/>
    </location>
</feature>
<dbReference type="PIRSF" id="PIRSF002867">
    <property type="entry name" value="CheV"/>
    <property type="match status" value="1"/>
</dbReference>
<reference evidence="4 5" key="1">
    <citation type="submission" date="2019-09" db="EMBL/GenBank/DDBJ databases">
        <title>In-depth cultivation of the pig gut microbiome towards novel bacterial diversity and tailored functional studies.</title>
        <authorList>
            <person name="Wylensek D."/>
            <person name="Hitch T.C.A."/>
            <person name="Clavel T."/>
        </authorList>
    </citation>
    <scope>NUCLEOTIDE SEQUENCE [LARGE SCALE GENOMIC DNA]</scope>
    <source>
        <strain evidence="4 5">WCA3-693-APC-4?</strain>
    </source>
</reference>
<dbReference type="GO" id="GO:0000160">
    <property type="term" value="P:phosphorelay signal transduction system"/>
    <property type="evidence" value="ECO:0007669"/>
    <property type="project" value="InterPro"/>
</dbReference>
<dbReference type="Pfam" id="PF01584">
    <property type="entry name" value="CheW"/>
    <property type="match status" value="1"/>
</dbReference>
<feature type="domain" description="CheW-like" evidence="3">
    <location>
        <begin position="13"/>
        <end position="153"/>
    </location>
</feature>
<dbReference type="SUPFAM" id="SSF50341">
    <property type="entry name" value="CheW-like"/>
    <property type="match status" value="1"/>
</dbReference>
<dbReference type="Pfam" id="PF00072">
    <property type="entry name" value="Response_reg"/>
    <property type="match status" value="1"/>
</dbReference>
<keyword evidence="5" id="KW-1185">Reference proteome</keyword>
<proteinExistence type="predicted"/>
<gene>
    <name evidence="4" type="ORF">FYJ83_11220</name>
</gene>
<dbReference type="SMART" id="SM00448">
    <property type="entry name" value="REC"/>
    <property type="match status" value="1"/>
</dbReference>
<dbReference type="Gene3D" id="2.30.30.40">
    <property type="entry name" value="SH3 Domains"/>
    <property type="match status" value="1"/>
</dbReference>
<evidence type="ECO:0000259" key="3">
    <source>
        <dbReference type="PROSITE" id="PS50851"/>
    </source>
</evidence>
<dbReference type="EMBL" id="VUNQ01000023">
    <property type="protein sequence ID" value="MSU02040.1"/>
    <property type="molecule type" value="Genomic_DNA"/>
</dbReference>
<dbReference type="InterPro" id="IPR001789">
    <property type="entry name" value="Sig_transdc_resp-reg_receiver"/>
</dbReference>
<dbReference type="PROSITE" id="PS50851">
    <property type="entry name" value="CHEW"/>
    <property type="match status" value="1"/>
</dbReference>
<dbReference type="RefSeq" id="WP_154440660.1">
    <property type="nucleotide sequence ID" value="NZ_VUNQ01000023.1"/>
</dbReference>
<dbReference type="Gene3D" id="2.40.50.180">
    <property type="entry name" value="CheA-289, Domain 4"/>
    <property type="match status" value="1"/>
</dbReference>
<dbReference type="InterPro" id="IPR024181">
    <property type="entry name" value="Chemotax_regulator_CheV"/>
</dbReference>